<accession>A0AAU7W5W6</accession>
<dbReference type="AlphaFoldDB" id="A0AAU7W5W6"/>
<dbReference type="InterPro" id="IPR032716">
    <property type="entry name" value="ACC_epsilon"/>
</dbReference>
<protein>
    <submittedName>
        <fullName evidence="1">Acyl-CoA carboxylase epsilon subunit</fullName>
    </submittedName>
</protein>
<sequence>MTDDTTAPDLRFLTSVSAEEAAAATAVLLAAMAEHTDTPTAATGDDRRWVRGAGALRAPLTAGPGRWASWGR</sequence>
<dbReference type="EMBL" id="CP158374">
    <property type="protein sequence ID" value="XBX81317.1"/>
    <property type="molecule type" value="Genomic_DNA"/>
</dbReference>
<name>A0AAU7W5W6_9MICO</name>
<reference evidence="1" key="1">
    <citation type="submission" date="2024-05" db="EMBL/GenBank/DDBJ databases">
        <authorList>
            <person name="Yu L."/>
        </authorList>
    </citation>
    <scope>NUCLEOTIDE SEQUENCE</scope>
    <source>
        <strain evidence="1">G08B096</strain>
    </source>
</reference>
<dbReference type="GO" id="GO:0003989">
    <property type="term" value="F:acetyl-CoA carboxylase activity"/>
    <property type="evidence" value="ECO:0007669"/>
    <property type="project" value="InterPro"/>
</dbReference>
<dbReference type="RefSeq" id="WP_350347339.1">
    <property type="nucleotide sequence ID" value="NZ_CP158374.1"/>
</dbReference>
<dbReference type="GO" id="GO:0004658">
    <property type="term" value="F:propionyl-CoA carboxylase activity"/>
    <property type="evidence" value="ECO:0007669"/>
    <property type="project" value="InterPro"/>
</dbReference>
<organism evidence="1">
    <name type="scientific">Agromyces sp. G08B096</name>
    <dbReference type="NCBI Taxonomy" id="3156399"/>
    <lineage>
        <taxon>Bacteria</taxon>
        <taxon>Bacillati</taxon>
        <taxon>Actinomycetota</taxon>
        <taxon>Actinomycetes</taxon>
        <taxon>Micrococcales</taxon>
        <taxon>Microbacteriaceae</taxon>
        <taxon>Agromyces</taxon>
    </lineage>
</organism>
<gene>
    <name evidence="1" type="ORF">ABIQ69_11930</name>
</gene>
<proteinExistence type="predicted"/>
<evidence type="ECO:0000313" key="1">
    <source>
        <dbReference type="EMBL" id="XBX81317.1"/>
    </source>
</evidence>
<dbReference type="Pfam" id="PF13822">
    <property type="entry name" value="ACC_epsilon"/>
    <property type="match status" value="1"/>
</dbReference>